<protein>
    <submittedName>
        <fullName evidence="1">Uncharacterized protein</fullName>
    </submittedName>
</protein>
<reference evidence="2" key="1">
    <citation type="journal article" date="2023" name="G3 (Bethesda)">
        <title>Genome assembly and association tests identify interacting loci associated with vigor, precocity, and sex in interspecific pistachio rootstocks.</title>
        <authorList>
            <person name="Palmer W."/>
            <person name="Jacygrad E."/>
            <person name="Sagayaradj S."/>
            <person name="Cavanaugh K."/>
            <person name="Han R."/>
            <person name="Bertier L."/>
            <person name="Beede B."/>
            <person name="Kafkas S."/>
            <person name="Golino D."/>
            <person name="Preece J."/>
            <person name="Michelmore R."/>
        </authorList>
    </citation>
    <scope>NUCLEOTIDE SEQUENCE [LARGE SCALE GENOMIC DNA]</scope>
</reference>
<evidence type="ECO:0000313" key="2">
    <source>
        <dbReference type="Proteomes" id="UP001163603"/>
    </source>
</evidence>
<evidence type="ECO:0000313" key="1">
    <source>
        <dbReference type="EMBL" id="KAJ0028804.1"/>
    </source>
</evidence>
<dbReference type="Proteomes" id="UP001163603">
    <property type="component" value="Chromosome 9"/>
</dbReference>
<accession>A0ACC0Y6M2</accession>
<keyword evidence="2" id="KW-1185">Reference proteome</keyword>
<organism evidence="1 2">
    <name type="scientific">Pistacia integerrima</name>
    <dbReference type="NCBI Taxonomy" id="434235"/>
    <lineage>
        <taxon>Eukaryota</taxon>
        <taxon>Viridiplantae</taxon>
        <taxon>Streptophyta</taxon>
        <taxon>Embryophyta</taxon>
        <taxon>Tracheophyta</taxon>
        <taxon>Spermatophyta</taxon>
        <taxon>Magnoliopsida</taxon>
        <taxon>eudicotyledons</taxon>
        <taxon>Gunneridae</taxon>
        <taxon>Pentapetalae</taxon>
        <taxon>rosids</taxon>
        <taxon>malvids</taxon>
        <taxon>Sapindales</taxon>
        <taxon>Anacardiaceae</taxon>
        <taxon>Pistacia</taxon>
    </lineage>
</organism>
<gene>
    <name evidence="1" type="ORF">Pint_36283</name>
</gene>
<sequence>MGKVSCVHRATSCCVDGAHRSTDSTHPLLDYSTGWGYDIRIPNFLIDAYCRKGLLQKAETLINRAKLKGGKPNAWTWFYIVTVYLRDNKTEKAADSFEEALVVRGHQWKPNEKRDKEIISVNVQDRLLNNVRVGKSNLDAIS</sequence>
<dbReference type="EMBL" id="CM047744">
    <property type="protein sequence ID" value="KAJ0028804.1"/>
    <property type="molecule type" value="Genomic_DNA"/>
</dbReference>
<name>A0ACC0Y6M2_9ROSI</name>
<comment type="caution">
    <text evidence="1">The sequence shown here is derived from an EMBL/GenBank/DDBJ whole genome shotgun (WGS) entry which is preliminary data.</text>
</comment>
<proteinExistence type="predicted"/>